<keyword evidence="3" id="KW-1185">Reference proteome</keyword>
<comment type="similarity">
    <text evidence="1">Belongs to the FAD-binding monooxygenase family.</text>
</comment>
<protein>
    <submittedName>
        <fullName evidence="2">FAD/NAD(P)-binding domain-containing protein</fullName>
    </submittedName>
</protein>
<dbReference type="SUPFAM" id="SSF51905">
    <property type="entry name" value="FAD/NAD(P)-binding domain"/>
    <property type="match status" value="2"/>
</dbReference>
<dbReference type="InterPro" id="IPR036188">
    <property type="entry name" value="FAD/NAD-bd_sf"/>
</dbReference>
<gene>
    <name evidence="2" type="ORF">AURDEDRAFT_90805</name>
</gene>
<dbReference type="OrthoDB" id="66881at2759"/>
<dbReference type="AlphaFoldDB" id="J0WYB6"/>
<name>J0WYB6_AURST</name>
<dbReference type="KEGG" id="adl:AURDEDRAFT_90805"/>
<dbReference type="Gene3D" id="3.50.50.60">
    <property type="entry name" value="FAD/NAD(P)-binding domain"/>
    <property type="match status" value="3"/>
</dbReference>
<dbReference type="PANTHER" id="PTHR42877">
    <property type="entry name" value="L-ORNITHINE N(5)-MONOOXYGENASE-RELATED"/>
    <property type="match status" value="1"/>
</dbReference>
<sequence>MGFPDSLRAAQAIHSERQMRVVVVGAGASGLLVAYKLQRSFRNFTLSVYDKNAEVGGTWTENRYPGCACDIPAHNYTFSFFPNPDFSHVYSGWHEIREYFDSFADSFGLGQYVKTRSLVTRAEWDDHEGVWHVDVKELETGQVVRETCDIFISATGILNQWRWPDGVRNLDAFKGDLLHTANWPANYDLRGKRVGLIGSGSCAIQVLPAIQPEVSHLTTFIRGATWIGSPWGVEGGQREYTPEEKNRFRGDIDFFLRYRKDQEERMNGLFDAHLRESEVHVAAQVTVEKQLRSKFADQRMADQLVPKWPLGCRRFTPGPGYVEALHSSNIKIVHAGVVELTEDGCVAADGSQHTLDTIICATGFNTSYRPTFPVIGLNGRDLRDEWEHDARGYMSLAAPGMPNYFTLLGPNGPAGTGPILPGIEASADYIMACIDRWQTENIHSLTPRREAIDDFNDYADRLLQRTVWSDACSSWYKRHSTDGRVTALWPGSTLHFIEAIKQPRWEDWDIRYRGNRFLWLGDGHSQTEVDKRADVAYYIRNSDDTEHNSRWKRREALTHTPYFDGKNPRKALCQPKMP</sequence>
<proteinExistence type="inferred from homology"/>
<dbReference type="Pfam" id="PF13450">
    <property type="entry name" value="NAD_binding_8"/>
    <property type="match status" value="1"/>
</dbReference>
<dbReference type="PANTHER" id="PTHR42877:SF8">
    <property type="entry name" value="MONOOXYGENASE"/>
    <property type="match status" value="1"/>
</dbReference>
<dbReference type="InterPro" id="IPR051209">
    <property type="entry name" value="FAD-bind_Monooxygenase_sf"/>
</dbReference>
<reference evidence="3" key="1">
    <citation type="journal article" date="2012" name="Science">
        <title>The Paleozoic origin of enzymatic lignin decomposition reconstructed from 31 fungal genomes.</title>
        <authorList>
            <person name="Floudas D."/>
            <person name="Binder M."/>
            <person name="Riley R."/>
            <person name="Barry K."/>
            <person name="Blanchette R.A."/>
            <person name="Henrissat B."/>
            <person name="Martinez A.T."/>
            <person name="Otillar R."/>
            <person name="Spatafora J.W."/>
            <person name="Yadav J.S."/>
            <person name="Aerts A."/>
            <person name="Benoit I."/>
            <person name="Boyd A."/>
            <person name="Carlson A."/>
            <person name="Copeland A."/>
            <person name="Coutinho P.M."/>
            <person name="de Vries R.P."/>
            <person name="Ferreira P."/>
            <person name="Findley K."/>
            <person name="Foster B."/>
            <person name="Gaskell J."/>
            <person name="Glotzer D."/>
            <person name="Gorecki P."/>
            <person name="Heitman J."/>
            <person name="Hesse C."/>
            <person name="Hori C."/>
            <person name="Igarashi K."/>
            <person name="Jurgens J.A."/>
            <person name="Kallen N."/>
            <person name="Kersten P."/>
            <person name="Kohler A."/>
            <person name="Kuees U."/>
            <person name="Kumar T.K.A."/>
            <person name="Kuo A."/>
            <person name="LaButti K."/>
            <person name="Larrondo L.F."/>
            <person name="Lindquist E."/>
            <person name="Ling A."/>
            <person name="Lombard V."/>
            <person name="Lucas S."/>
            <person name="Lundell T."/>
            <person name="Martin R."/>
            <person name="McLaughlin D.J."/>
            <person name="Morgenstern I."/>
            <person name="Morin E."/>
            <person name="Murat C."/>
            <person name="Nagy L.G."/>
            <person name="Nolan M."/>
            <person name="Ohm R.A."/>
            <person name="Patyshakuliyeva A."/>
            <person name="Rokas A."/>
            <person name="Ruiz-Duenas F.J."/>
            <person name="Sabat G."/>
            <person name="Salamov A."/>
            <person name="Samejima M."/>
            <person name="Schmutz J."/>
            <person name="Slot J.C."/>
            <person name="St John F."/>
            <person name="Stenlid J."/>
            <person name="Sun H."/>
            <person name="Sun S."/>
            <person name="Syed K."/>
            <person name="Tsang A."/>
            <person name="Wiebenga A."/>
            <person name="Young D."/>
            <person name="Pisabarro A."/>
            <person name="Eastwood D.C."/>
            <person name="Martin F."/>
            <person name="Cullen D."/>
            <person name="Grigoriev I.V."/>
            <person name="Hibbett D.S."/>
        </authorList>
    </citation>
    <scope>NUCLEOTIDE SEQUENCE [LARGE SCALE GENOMIC DNA]</scope>
    <source>
        <strain evidence="3">TFB10046</strain>
    </source>
</reference>
<evidence type="ECO:0000313" key="2">
    <source>
        <dbReference type="EMBL" id="EJD40909.1"/>
    </source>
</evidence>
<evidence type="ECO:0000256" key="1">
    <source>
        <dbReference type="ARBA" id="ARBA00010139"/>
    </source>
</evidence>
<organism evidence="2 3">
    <name type="scientific">Auricularia subglabra (strain TFB-10046 / SS5)</name>
    <name type="common">White-rot fungus</name>
    <name type="synonym">Auricularia delicata (strain TFB10046)</name>
    <dbReference type="NCBI Taxonomy" id="717982"/>
    <lineage>
        <taxon>Eukaryota</taxon>
        <taxon>Fungi</taxon>
        <taxon>Dikarya</taxon>
        <taxon>Basidiomycota</taxon>
        <taxon>Agaricomycotina</taxon>
        <taxon>Agaricomycetes</taxon>
        <taxon>Auriculariales</taxon>
        <taxon>Auriculariaceae</taxon>
        <taxon>Auricularia</taxon>
    </lineage>
</organism>
<dbReference type="eggNOG" id="KOG1399">
    <property type="taxonomic scope" value="Eukaryota"/>
</dbReference>
<dbReference type="Proteomes" id="UP000006514">
    <property type="component" value="Unassembled WGS sequence"/>
</dbReference>
<dbReference type="InParanoid" id="J0WYB6"/>
<dbReference type="EMBL" id="JH687798">
    <property type="protein sequence ID" value="EJD40909.1"/>
    <property type="molecule type" value="Genomic_DNA"/>
</dbReference>
<accession>J0WYB6</accession>
<evidence type="ECO:0000313" key="3">
    <source>
        <dbReference type="Proteomes" id="UP000006514"/>
    </source>
</evidence>